<proteinExistence type="predicted"/>
<name>R4Z3Q7_9ACTN</name>
<organism evidence="2 3">
    <name type="scientific">Candidatus Neomicrothrix parvicella RN1</name>
    <dbReference type="NCBI Taxonomy" id="1229780"/>
    <lineage>
        <taxon>Bacteria</taxon>
        <taxon>Bacillati</taxon>
        <taxon>Actinomycetota</taxon>
        <taxon>Acidimicrobiia</taxon>
        <taxon>Acidimicrobiales</taxon>
        <taxon>Microthrixaceae</taxon>
        <taxon>Candidatus Neomicrothrix</taxon>
    </lineage>
</organism>
<dbReference type="EMBL" id="CANL01000067">
    <property type="protein sequence ID" value="CCM65338.1"/>
    <property type="molecule type" value="Genomic_DNA"/>
</dbReference>
<protein>
    <submittedName>
        <fullName evidence="2">Putative methyltransferase</fullName>
    </submittedName>
</protein>
<dbReference type="GO" id="GO:0008168">
    <property type="term" value="F:methyltransferase activity"/>
    <property type="evidence" value="ECO:0007669"/>
    <property type="project" value="UniProtKB-KW"/>
</dbReference>
<dbReference type="SUPFAM" id="SSF53335">
    <property type="entry name" value="S-adenosyl-L-methionine-dependent methyltransferases"/>
    <property type="match status" value="1"/>
</dbReference>
<feature type="domain" description="Methyltransferase type 12" evidence="1">
    <location>
        <begin position="74"/>
        <end position="155"/>
    </location>
</feature>
<dbReference type="eggNOG" id="COG2226">
    <property type="taxonomic scope" value="Bacteria"/>
</dbReference>
<evidence type="ECO:0000313" key="3">
    <source>
        <dbReference type="Proteomes" id="UP000018291"/>
    </source>
</evidence>
<sequence length="255" mass="28534">MGRYHYEDSLPVTDRWREIWGLRSGYENLAALERAIQLDGFDNVGDAISVDDWRRYVLSMAERMKIQSGASVFEVGCGAGAFLIPLDELGTSIGGIDYSPSLIEVGRSLLPSARLETSDAIDLDVDEAYDHVFCHSVFQYLETHDVALRVLSRMTRKARKSVGILDVSDASLQEQSVSARRASGSTDYDTRYAGLSHLYIDRLWFTDAAAEFGYTAEFYDSDLQGHRNSPYRYSVVLVPASESLQPPNWHRTGKG</sequence>
<dbReference type="Pfam" id="PF08242">
    <property type="entry name" value="Methyltransf_12"/>
    <property type="match status" value="1"/>
</dbReference>
<dbReference type="Gene3D" id="3.40.50.150">
    <property type="entry name" value="Vaccinia Virus protein VP39"/>
    <property type="match status" value="1"/>
</dbReference>
<gene>
    <name evidence="2" type="ORF">BN381_70037</name>
</gene>
<dbReference type="InterPro" id="IPR029063">
    <property type="entry name" value="SAM-dependent_MTases_sf"/>
</dbReference>
<dbReference type="CDD" id="cd02440">
    <property type="entry name" value="AdoMet_MTases"/>
    <property type="match status" value="1"/>
</dbReference>
<dbReference type="HOGENOM" id="CLU_1193769_0_0_11"/>
<dbReference type="Proteomes" id="UP000018291">
    <property type="component" value="Unassembled WGS sequence"/>
</dbReference>
<reference evidence="2 3" key="1">
    <citation type="journal article" date="2013" name="ISME J.">
        <title>Metabolic model for the filamentous 'Candidatus Microthrix parvicella' based on genomic and metagenomic analyses.</title>
        <authorList>
            <person name="Jon McIlroy S."/>
            <person name="Kristiansen R."/>
            <person name="Albertsen M."/>
            <person name="Michael Karst S."/>
            <person name="Rossetti S."/>
            <person name="Lund Nielsen J."/>
            <person name="Tandoi V."/>
            <person name="James Seviour R."/>
            <person name="Nielsen P.H."/>
        </authorList>
    </citation>
    <scope>NUCLEOTIDE SEQUENCE [LARGE SCALE GENOMIC DNA]</scope>
    <source>
        <strain evidence="2 3">RN1</strain>
    </source>
</reference>
<dbReference type="STRING" id="1229780.BN381_70037"/>
<evidence type="ECO:0000313" key="2">
    <source>
        <dbReference type="EMBL" id="CCM65338.1"/>
    </source>
</evidence>
<dbReference type="OrthoDB" id="2472181at2"/>
<keyword evidence="2" id="KW-0489">Methyltransferase</keyword>
<dbReference type="AlphaFoldDB" id="R4Z3Q7"/>
<evidence type="ECO:0000259" key="1">
    <source>
        <dbReference type="Pfam" id="PF08242"/>
    </source>
</evidence>
<comment type="caution">
    <text evidence="2">The sequence shown here is derived from an EMBL/GenBank/DDBJ whole genome shotgun (WGS) entry which is preliminary data.</text>
</comment>
<dbReference type="InterPro" id="IPR013217">
    <property type="entry name" value="Methyltransf_12"/>
</dbReference>
<dbReference type="GO" id="GO:0032259">
    <property type="term" value="P:methylation"/>
    <property type="evidence" value="ECO:0007669"/>
    <property type="project" value="UniProtKB-KW"/>
</dbReference>
<keyword evidence="2" id="KW-0808">Transferase</keyword>
<keyword evidence="3" id="KW-1185">Reference proteome</keyword>
<accession>R4Z3Q7</accession>